<keyword evidence="2" id="KW-1185">Reference proteome</keyword>
<dbReference type="Proteomes" id="UP000034166">
    <property type="component" value="Unassembled WGS sequence"/>
</dbReference>
<dbReference type="PATRIC" id="fig|1408103.3.peg.3217"/>
<protein>
    <submittedName>
        <fullName evidence="1">Uncharacterized protein</fullName>
    </submittedName>
</protein>
<evidence type="ECO:0000313" key="1">
    <source>
        <dbReference type="EMBL" id="KKK37370.1"/>
    </source>
</evidence>
<organism evidence="1 2">
    <name type="scientific">Mesobacillus campisalis</name>
    <dbReference type="NCBI Taxonomy" id="1408103"/>
    <lineage>
        <taxon>Bacteria</taxon>
        <taxon>Bacillati</taxon>
        <taxon>Bacillota</taxon>
        <taxon>Bacilli</taxon>
        <taxon>Bacillales</taxon>
        <taxon>Bacillaceae</taxon>
        <taxon>Mesobacillus</taxon>
    </lineage>
</organism>
<dbReference type="AlphaFoldDB" id="A0A0M2SXN4"/>
<sequence length="65" mass="7315">MAPVLYQNFAEASQKLLEILNAILPDKTLMLAKKTQKHIKLEKVLHNDNGILANEGDLIPVEDVY</sequence>
<comment type="caution">
    <text evidence="1">The sequence shown here is derived from an EMBL/GenBank/DDBJ whole genome shotgun (WGS) entry which is preliminary data.</text>
</comment>
<name>A0A0M2SXN4_9BACI</name>
<accession>A0A0M2SXN4</accession>
<dbReference type="OrthoDB" id="2889064at2"/>
<reference evidence="1 2" key="1">
    <citation type="submission" date="2015-04" db="EMBL/GenBank/DDBJ databases">
        <title>Taxonomic description and genome sequence of Bacillus campisalis sp. nov., a novel member of the genus Bacillus isolated from solar saltern.</title>
        <authorList>
            <person name="Mathan Kumar R."/>
            <person name="Kaur G."/>
            <person name="Kumar A."/>
            <person name="Singh N.K."/>
            <person name="Kaur N."/>
            <person name="Kumar N."/>
            <person name="Mayilraj S."/>
        </authorList>
    </citation>
    <scope>NUCLEOTIDE SEQUENCE [LARGE SCALE GENOMIC DNA]</scope>
    <source>
        <strain evidence="1 2">SA2-6</strain>
    </source>
</reference>
<evidence type="ECO:0000313" key="2">
    <source>
        <dbReference type="Proteomes" id="UP000034166"/>
    </source>
</evidence>
<gene>
    <name evidence="1" type="ORF">WQ57_14300</name>
</gene>
<proteinExistence type="predicted"/>
<dbReference type="RefSeq" id="WP_046524463.1">
    <property type="nucleotide sequence ID" value="NZ_LAYY01000015.1"/>
</dbReference>
<dbReference type="EMBL" id="LAYY01000015">
    <property type="protein sequence ID" value="KKK37370.1"/>
    <property type="molecule type" value="Genomic_DNA"/>
</dbReference>